<accession>A0A4Y7JLA7</accession>
<evidence type="ECO:0000313" key="3">
    <source>
        <dbReference type="Proteomes" id="UP000316621"/>
    </source>
</evidence>
<gene>
    <name evidence="2" type="ORF">C5167_023300</name>
</gene>
<dbReference type="Gramene" id="RZC61537">
    <property type="protein sequence ID" value="RZC61537"/>
    <property type="gene ID" value="C5167_023300"/>
</dbReference>
<dbReference type="EMBL" id="CM010719">
    <property type="protein sequence ID" value="RZC61537.1"/>
    <property type="molecule type" value="Genomic_DNA"/>
</dbReference>
<proteinExistence type="predicted"/>
<reference evidence="2 3" key="1">
    <citation type="journal article" date="2018" name="Science">
        <title>The opium poppy genome and morphinan production.</title>
        <authorList>
            <person name="Guo L."/>
            <person name="Winzer T."/>
            <person name="Yang X."/>
            <person name="Li Y."/>
            <person name="Ning Z."/>
            <person name="He Z."/>
            <person name="Teodor R."/>
            <person name="Lu Y."/>
            <person name="Bowser T.A."/>
            <person name="Graham I.A."/>
            <person name="Ye K."/>
        </authorList>
    </citation>
    <scope>NUCLEOTIDE SEQUENCE [LARGE SCALE GENOMIC DNA]</scope>
    <source>
        <strain evidence="3">cv. HN1</strain>
        <tissue evidence="2">Leaves</tissue>
    </source>
</reference>
<feature type="compositionally biased region" description="Polar residues" evidence="1">
    <location>
        <begin position="200"/>
        <end position="217"/>
    </location>
</feature>
<keyword evidence="3" id="KW-1185">Reference proteome</keyword>
<dbReference type="Proteomes" id="UP000316621">
    <property type="component" value="Chromosome 5"/>
</dbReference>
<organism evidence="2 3">
    <name type="scientific">Papaver somniferum</name>
    <name type="common">Opium poppy</name>
    <dbReference type="NCBI Taxonomy" id="3469"/>
    <lineage>
        <taxon>Eukaryota</taxon>
        <taxon>Viridiplantae</taxon>
        <taxon>Streptophyta</taxon>
        <taxon>Embryophyta</taxon>
        <taxon>Tracheophyta</taxon>
        <taxon>Spermatophyta</taxon>
        <taxon>Magnoliopsida</taxon>
        <taxon>Ranunculales</taxon>
        <taxon>Papaveraceae</taxon>
        <taxon>Papaveroideae</taxon>
        <taxon>Papaver</taxon>
    </lineage>
</organism>
<evidence type="ECO:0000256" key="1">
    <source>
        <dbReference type="SAM" id="MobiDB-lite"/>
    </source>
</evidence>
<feature type="region of interest" description="Disordered" evidence="1">
    <location>
        <begin position="187"/>
        <end position="232"/>
    </location>
</feature>
<evidence type="ECO:0000313" key="2">
    <source>
        <dbReference type="EMBL" id="RZC61537.1"/>
    </source>
</evidence>
<dbReference type="AlphaFoldDB" id="A0A4Y7JLA7"/>
<name>A0A4Y7JLA7_PAPSO</name>
<protein>
    <submittedName>
        <fullName evidence="2">Uncharacterized protein</fullName>
    </submittedName>
</protein>
<sequence length="258" mass="28681">MNTILDSAINAASFTFCGESLYHPSTPSAIVITGEEWCEDYRRGIVCWNVRKHEHVTYDNIHGMSPFTFGFFIDLLPIMTSKCILIHYNAEWVEKEGNDTYDGCLQPVCLPDNYTVEDVMNKAKGDLGFMHGPSFHVYGLLFVPATGLRKRLTIISEETSKTCFYCRNIWSDNFFTIKSGEEVKAYLPPPTPRTADGGSSIVNNQTPLTPHSNSKSSSFKDNESMNEPSNVDSGGKAWCLVLGNDVDPRGLGLTLKSV</sequence>